<dbReference type="InterPro" id="IPR008207">
    <property type="entry name" value="Sig_transdc_His_kin_Hpt_dom"/>
</dbReference>
<feature type="modified residue" description="Phosphohistidine" evidence="1">
    <location>
        <position position="50"/>
    </location>
</feature>
<sequence length="257" mass="26809">MPLDHLDPDLLVDFVTESNELIESVDQDLVRLESVPGDLELLNNVFRALHTIKGSAGFLALDPLTEVAHAAEDALNCLRKGEISLTAGIMTLLLQAVDTIRDQIGEIEGGEMCAMGDPELVSGLRAVGSGGGAQAPKHDTAAGSTGTTSAPATGPQGLIVGGATSEGAPGTTPEPEDGWIELTSSKQTLVPFMADDLAKSLQELEDIFRATCQGDDRTECGAQIASVAEELHRAIGFFGIDEITDEVDVFVNLGGAL</sequence>
<evidence type="ECO:0000256" key="2">
    <source>
        <dbReference type="SAM" id="MobiDB-lite"/>
    </source>
</evidence>
<protein>
    <submittedName>
        <fullName evidence="4">Hpt domain-containing protein</fullName>
    </submittedName>
</protein>
<dbReference type="InterPro" id="IPR036641">
    <property type="entry name" value="HPT_dom_sf"/>
</dbReference>
<dbReference type="Pfam" id="PF01627">
    <property type="entry name" value="Hpt"/>
    <property type="match status" value="1"/>
</dbReference>
<dbReference type="PANTHER" id="PTHR43395">
    <property type="entry name" value="SENSOR HISTIDINE KINASE CHEA"/>
    <property type="match status" value="1"/>
</dbReference>
<accession>A0A956NF86</accession>
<evidence type="ECO:0000259" key="3">
    <source>
        <dbReference type="PROSITE" id="PS50894"/>
    </source>
</evidence>
<dbReference type="GO" id="GO:0000160">
    <property type="term" value="P:phosphorelay signal transduction system"/>
    <property type="evidence" value="ECO:0007669"/>
    <property type="project" value="InterPro"/>
</dbReference>
<dbReference type="Proteomes" id="UP000739538">
    <property type="component" value="Unassembled WGS sequence"/>
</dbReference>
<dbReference type="Gene3D" id="1.20.120.160">
    <property type="entry name" value="HPT domain"/>
    <property type="match status" value="1"/>
</dbReference>
<dbReference type="PANTHER" id="PTHR43395:SF1">
    <property type="entry name" value="CHEMOTAXIS PROTEIN CHEA"/>
    <property type="match status" value="1"/>
</dbReference>
<evidence type="ECO:0000313" key="5">
    <source>
        <dbReference type="Proteomes" id="UP000739538"/>
    </source>
</evidence>
<feature type="domain" description="HPt" evidence="3">
    <location>
        <begin position="3"/>
        <end position="107"/>
    </location>
</feature>
<evidence type="ECO:0000313" key="4">
    <source>
        <dbReference type="EMBL" id="MCA9758297.1"/>
    </source>
</evidence>
<dbReference type="InterPro" id="IPR051315">
    <property type="entry name" value="Bact_Chemotaxis_CheA"/>
</dbReference>
<feature type="compositionally biased region" description="Low complexity" evidence="2">
    <location>
        <begin position="141"/>
        <end position="155"/>
    </location>
</feature>
<reference evidence="4" key="2">
    <citation type="journal article" date="2021" name="Microbiome">
        <title>Successional dynamics and alternative stable states in a saline activated sludge microbial community over 9 years.</title>
        <authorList>
            <person name="Wang Y."/>
            <person name="Ye J."/>
            <person name="Ju F."/>
            <person name="Liu L."/>
            <person name="Boyd J.A."/>
            <person name="Deng Y."/>
            <person name="Parks D.H."/>
            <person name="Jiang X."/>
            <person name="Yin X."/>
            <person name="Woodcroft B.J."/>
            <person name="Tyson G.W."/>
            <person name="Hugenholtz P."/>
            <person name="Polz M.F."/>
            <person name="Zhang T."/>
        </authorList>
    </citation>
    <scope>NUCLEOTIDE SEQUENCE</scope>
    <source>
        <strain evidence="4">HKST-UBA02</strain>
    </source>
</reference>
<proteinExistence type="predicted"/>
<reference evidence="4" key="1">
    <citation type="submission" date="2020-04" db="EMBL/GenBank/DDBJ databases">
        <authorList>
            <person name="Zhang T."/>
        </authorList>
    </citation>
    <scope>NUCLEOTIDE SEQUENCE</scope>
    <source>
        <strain evidence="4">HKST-UBA02</strain>
    </source>
</reference>
<dbReference type="PROSITE" id="PS50894">
    <property type="entry name" value="HPT"/>
    <property type="match status" value="1"/>
</dbReference>
<gene>
    <name evidence="4" type="ORF">KDA27_21055</name>
</gene>
<dbReference type="CDD" id="cd00088">
    <property type="entry name" value="HPT"/>
    <property type="match status" value="1"/>
</dbReference>
<organism evidence="4 5">
    <name type="scientific">Eiseniibacteriota bacterium</name>
    <dbReference type="NCBI Taxonomy" id="2212470"/>
    <lineage>
        <taxon>Bacteria</taxon>
        <taxon>Candidatus Eiseniibacteriota</taxon>
    </lineage>
</organism>
<dbReference type="SUPFAM" id="SSF47226">
    <property type="entry name" value="Histidine-containing phosphotransfer domain, HPT domain"/>
    <property type="match status" value="1"/>
</dbReference>
<dbReference type="AlphaFoldDB" id="A0A956NF86"/>
<dbReference type="EMBL" id="JAGQHS010000159">
    <property type="protein sequence ID" value="MCA9758297.1"/>
    <property type="molecule type" value="Genomic_DNA"/>
</dbReference>
<feature type="region of interest" description="Disordered" evidence="2">
    <location>
        <begin position="125"/>
        <end position="176"/>
    </location>
</feature>
<comment type="caution">
    <text evidence="4">The sequence shown here is derived from an EMBL/GenBank/DDBJ whole genome shotgun (WGS) entry which is preliminary data.</text>
</comment>
<keyword evidence="1" id="KW-0597">Phosphoprotein</keyword>
<dbReference type="SMART" id="SM00073">
    <property type="entry name" value="HPT"/>
    <property type="match status" value="1"/>
</dbReference>
<evidence type="ECO:0000256" key="1">
    <source>
        <dbReference type="PROSITE-ProRule" id="PRU00110"/>
    </source>
</evidence>
<feature type="non-terminal residue" evidence="4">
    <location>
        <position position="257"/>
    </location>
</feature>
<name>A0A956NF86_UNCEI</name>